<keyword evidence="4" id="KW-1185">Reference proteome</keyword>
<organism evidence="3 4">
    <name type="scientific">Helicobacter bizzozeronii (strain CIII-1)</name>
    <dbReference type="NCBI Taxonomy" id="1002804"/>
    <lineage>
        <taxon>Bacteria</taxon>
        <taxon>Pseudomonadati</taxon>
        <taxon>Campylobacterota</taxon>
        <taxon>Epsilonproteobacteria</taxon>
        <taxon>Campylobacterales</taxon>
        <taxon>Helicobacteraceae</taxon>
        <taxon>Helicobacter</taxon>
    </lineage>
</organism>
<evidence type="ECO:0000313" key="3">
    <source>
        <dbReference type="EMBL" id="CCB80192.1"/>
    </source>
</evidence>
<dbReference type="Proteomes" id="UP000008387">
    <property type="component" value="Chromosome"/>
</dbReference>
<name>F8KTM2_HELBC</name>
<evidence type="ECO:0000313" key="4">
    <source>
        <dbReference type="Proteomes" id="UP000008387"/>
    </source>
</evidence>
<dbReference type="HOGENOM" id="CLU_363999_0_0_7"/>
<dbReference type="AlphaFoldDB" id="F8KTM2"/>
<dbReference type="STRING" id="1002804.HBZC1_12060"/>
<evidence type="ECO:0000259" key="2">
    <source>
        <dbReference type="Pfam" id="PF13672"/>
    </source>
</evidence>
<feature type="coiled-coil region" evidence="1">
    <location>
        <begin position="319"/>
        <end position="346"/>
    </location>
</feature>
<reference evidence="3 4" key="1">
    <citation type="journal article" date="2011" name="J. Bacteriol.">
        <title>Genome sequence of Helicobacter bizzozeronii strain CIII-1, an isolate from human gastric mucosa.</title>
        <authorList>
            <person name="Schott T."/>
            <person name="Rossi M."/>
            <person name="Hanninen M.L."/>
        </authorList>
    </citation>
    <scope>NUCLEOTIDE SEQUENCE [LARGE SCALE GENOMIC DNA]</scope>
    <source>
        <strain evidence="3 4">CIII-1</strain>
    </source>
</reference>
<sequence length="767" mass="87427">MPGEIAVIALADGADLARFSHLGAQKTIEVVARDLRENFTHYFNMARSEEASSAILERVIQALQELSVETANTLQHNKSDVESILQAILEEVRAVQDWQETWHLPLLDTTQTLQKRLQTDQEQRHNAQEPILNALTGIKTEIGALQEAFQGKDYQLEFSALENTLKDLKSKVAEMHCTLQSPQESPILESKYQAIVLGIGIEVTKIKNGGWFKRLWRWLFGSKAQKQAQHKLQALKDALASSASLQFKPWTHTLPKNLKDFHLEDVRTEMKAHQDILEWNVSQCFKDFRLLLKEIGDVSFENWDEKHLKSLFQVMATTRTKHQENREQLKAQIKQANTHLHIYQQQLLDEIRIKEQECVSLMTRFVEIKHGTLHLEENLQCALNKLAEKVQTLNAPYTLQNLRDVLLALQKENLQQYSKLYEDYATQSAQVKNAFENLKASLPHANASQQPCSQDILNAPKHTALLDYINTLETQTRDFQSMQERLEQCQTIHQEAVALEKVLRQDLAALVMGYATLQPSIYTLQAQSLYHIQDLDSLDVAFVQSCLQRLEQHLRTEQELLERLQRELQESSSPAPHFNFTLPTLLQRLQQAIQNKACDLHDFASTLLVTAIDGDQFLLLHLGDGVCGVLKDRQLVVANYPENGKFDNEAIFTTSKNAPLSAKVFKGKLSDKNFTGFVLMSKGASEFFYHDKEDALVTALQDYMNVARAPGMYHGVQDSLKALLETRVREKTSDDCSVVMLVKQSMEPLSESEQRLKTQMETISNDG</sequence>
<proteinExistence type="predicted"/>
<dbReference type="eggNOG" id="COG0631">
    <property type="taxonomic scope" value="Bacteria"/>
</dbReference>
<gene>
    <name evidence="3" type="ordered locus">HBZC1_12060</name>
</gene>
<dbReference type="Gene3D" id="3.60.40.10">
    <property type="entry name" value="PPM-type phosphatase domain"/>
    <property type="match status" value="1"/>
</dbReference>
<dbReference type="InterPro" id="IPR036457">
    <property type="entry name" value="PPM-type-like_dom_sf"/>
</dbReference>
<dbReference type="InterPro" id="IPR001932">
    <property type="entry name" value="PPM-type_phosphatase-like_dom"/>
</dbReference>
<dbReference type="Pfam" id="PF13672">
    <property type="entry name" value="PP2C_2"/>
    <property type="match status" value="1"/>
</dbReference>
<keyword evidence="1" id="KW-0175">Coiled coil</keyword>
<accession>F8KTM2</accession>
<evidence type="ECO:0000256" key="1">
    <source>
        <dbReference type="SAM" id="Coils"/>
    </source>
</evidence>
<dbReference type="KEGG" id="hbi:HBZC1_12060"/>
<dbReference type="SUPFAM" id="SSF81606">
    <property type="entry name" value="PP2C-like"/>
    <property type="match status" value="1"/>
</dbReference>
<protein>
    <recommendedName>
        <fullName evidence="2">PPM-type phosphatase domain-containing protein</fullName>
    </recommendedName>
</protein>
<dbReference type="EMBL" id="FR871757">
    <property type="protein sequence ID" value="CCB80192.1"/>
    <property type="molecule type" value="Genomic_DNA"/>
</dbReference>
<feature type="domain" description="PPM-type phosphatase" evidence="2">
    <location>
        <begin position="543"/>
        <end position="724"/>
    </location>
</feature>